<feature type="compositionally biased region" description="Basic and acidic residues" evidence="1">
    <location>
        <begin position="174"/>
        <end position="184"/>
    </location>
</feature>
<evidence type="ECO:0000256" key="1">
    <source>
        <dbReference type="SAM" id="MobiDB-lite"/>
    </source>
</evidence>
<protein>
    <submittedName>
        <fullName evidence="2">IM10</fullName>
    </submittedName>
</protein>
<dbReference type="Proteomes" id="UP000494163">
    <property type="component" value="Chromosome 2R"/>
</dbReference>
<feature type="non-terminal residue" evidence="2">
    <location>
        <position position="1"/>
    </location>
</feature>
<name>A0A0M5IXM3_DROBS</name>
<evidence type="ECO:0000313" key="3">
    <source>
        <dbReference type="Proteomes" id="UP000494163"/>
    </source>
</evidence>
<keyword evidence="3" id="KW-1185">Reference proteome</keyword>
<feature type="region of interest" description="Disordered" evidence="1">
    <location>
        <begin position="58"/>
        <end position="189"/>
    </location>
</feature>
<evidence type="ECO:0000313" key="2">
    <source>
        <dbReference type="EMBL" id="ALC41581.1"/>
    </source>
</evidence>
<reference evidence="2 3" key="1">
    <citation type="submission" date="2015-08" db="EMBL/GenBank/DDBJ databases">
        <title>Ancestral chromatin configuration constrains chromatin evolution on differentiating sex chromosomes in Drosophila.</title>
        <authorList>
            <person name="Zhou Q."/>
            <person name="Bachtrog D."/>
        </authorList>
    </citation>
    <scope>NUCLEOTIDE SEQUENCE [LARGE SCALE GENOMIC DNA]</scope>
    <source>
        <tissue evidence="2">Whole larvae</tissue>
    </source>
</reference>
<organism evidence="2 3">
    <name type="scientific">Drosophila busckii</name>
    <name type="common">Fruit fly</name>
    <dbReference type="NCBI Taxonomy" id="30019"/>
    <lineage>
        <taxon>Eukaryota</taxon>
        <taxon>Metazoa</taxon>
        <taxon>Ecdysozoa</taxon>
        <taxon>Arthropoda</taxon>
        <taxon>Hexapoda</taxon>
        <taxon>Insecta</taxon>
        <taxon>Pterygota</taxon>
        <taxon>Neoptera</taxon>
        <taxon>Endopterygota</taxon>
        <taxon>Diptera</taxon>
        <taxon>Brachycera</taxon>
        <taxon>Muscomorpha</taxon>
        <taxon>Ephydroidea</taxon>
        <taxon>Drosophilidae</taxon>
        <taxon>Drosophila</taxon>
    </lineage>
</organism>
<dbReference type="OrthoDB" id="7883374at2759"/>
<feature type="region of interest" description="Disordered" evidence="1">
    <location>
        <begin position="1"/>
        <end position="20"/>
    </location>
</feature>
<dbReference type="EMBL" id="CP012524">
    <property type="protein sequence ID" value="ALC41581.1"/>
    <property type="molecule type" value="Genomic_DNA"/>
</dbReference>
<feature type="compositionally biased region" description="Polar residues" evidence="1">
    <location>
        <begin position="92"/>
        <end position="107"/>
    </location>
</feature>
<proteinExistence type="predicted"/>
<sequence length="272" mass="28397">AVDAQQTYDGRNGPHVFGKPGEQVYIRGQNEGPYTVPGVGGTFQNSAGGVHAYTDERGNTYVHNKNGGKGQSTHSISGPDLVAHRGPPSAGGNPSTGDYRGSRQTHISRGDGRSVSYGPGGFHASGADGRTVSYARGRRQTHIQRADGRSVSYGPGGFHASGADGRSVSHSRGRRDTYIGRPDGRSVSLGQGGFHASGADGRSVSYSRGHAQIPTLIHASVDQAGVWNDRVSVWKRPDGRTVTVDAAGNVITSGSPNGRGPQYVSDIHNIIS</sequence>
<accession>A0A0M5IXM3</accession>
<dbReference type="OMA" id="QKTYDGR"/>
<gene>
    <name evidence="2" type="ORF">Dbus_chr2Rg1160</name>
</gene>
<dbReference type="AlphaFoldDB" id="A0A0M5IXM3"/>